<sequence>MLRRDGAGRWRVVSGREQGEVLRVAGDRLYWATYPVTRAPLPFGR</sequence>
<gene>
    <name evidence="2" type="ORF">GCM10025868_08800</name>
</gene>
<name>A0ABQ6JFM8_9ACTN</name>
<proteinExistence type="predicted"/>
<feature type="domain" description="DUF7586" evidence="1">
    <location>
        <begin position="3"/>
        <end position="38"/>
    </location>
</feature>
<dbReference type="Proteomes" id="UP001157017">
    <property type="component" value="Unassembled WGS sequence"/>
</dbReference>
<evidence type="ECO:0000313" key="2">
    <source>
        <dbReference type="EMBL" id="GMA85630.1"/>
    </source>
</evidence>
<dbReference type="EMBL" id="BSUZ01000001">
    <property type="protein sequence ID" value="GMA85630.1"/>
    <property type="molecule type" value="Genomic_DNA"/>
</dbReference>
<dbReference type="Pfam" id="PF24491">
    <property type="entry name" value="DUF7586"/>
    <property type="match status" value="1"/>
</dbReference>
<keyword evidence="3" id="KW-1185">Reference proteome</keyword>
<evidence type="ECO:0000259" key="1">
    <source>
        <dbReference type="Pfam" id="PF24491"/>
    </source>
</evidence>
<comment type="caution">
    <text evidence="2">The sequence shown here is derived from an EMBL/GenBank/DDBJ whole genome shotgun (WGS) entry which is preliminary data.</text>
</comment>
<dbReference type="InterPro" id="IPR056008">
    <property type="entry name" value="DUF7586"/>
</dbReference>
<reference evidence="3" key="1">
    <citation type="journal article" date="2019" name="Int. J. Syst. Evol. Microbiol.">
        <title>The Global Catalogue of Microorganisms (GCM) 10K type strain sequencing project: providing services to taxonomists for standard genome sequencing and annotation.</title>
        <authorList>
            <consortium name="The Broad Institute Genomics Platform"/>
            <consortium name="The Broad Institute Genome Sequencing Center for Infectious Disease"/>
            <person name="Wu L."/>
            <person name="Ma J."/>
        </authorList>
    </citation>
    <scope>NUCLEOTIDE SEQUENCE [LARGE SCALE GENOMIC DNA]</scope>
    <source>
        <strain evidence="3">NBRC 108730</strain>
    </source>
</reference>
<organism evidence="2 3">
    <name type="scientific">Angustibacter aerolatus</name>
    <dbReference type="NCBI Taxonomy" id="1162965"/>
    <lineage>
        <taxon>Bacteria</taxon>
        <taxon>Bacillati</taxon>
        <taxon>Actinomycetota</taxon>
        <taxon>Actinomycetes</taxon>
        <taxon>Kineosporiales</taxon>
        <taxon>Kineosporiaceae</taxon>
    </lineage>
</organism>
<protein>
    <recommendedName>
        <fullName evidence="1">DUF7586 domain-containing protein</fullName>
    </recommendedName>
</protein>
<evidence type="ECO:0000313" key="3">
    <source>
        <dbReference type="Proteomes" id="UP001157017"/>
    </source>
</evidence>
<accession>A0ABQ6JFM8</accession>